<gene>
    <name evidence="2" type="ORF">GCM10009765_71730</name>
</gene>
<accession>A0ABN2IUR1</accession>
<protein>
    <submittedName>
        <fullName evidence="2">Uncharacterized protein</fullName>
    </submittedName>
</protein>
<dbReference type="EMBL" id="BAAANY010000038">
    <property type="protein sequence ID" value="GAA1712245.1"/>
    <property type="molecule type" value="Genomic_DNA"/>
</dbReference>
<keyword evidence="1" id="KW-1133">Transmembrane helix</keyword>
<comment type="caution">
    <text evidence="2">The sequence shown here is derived from an EMBL/GenBank/DDBJ whole genome shotgun (WGS) entry which is preliminary data.</text>
</comment>
<dbReference type="RefSeq" id="WP_163567127.1">
    <property type="nucleotide sequence ID" value="NZ_WOTO01000004.1"/>
</dbReference>
<evidence type="ECO:0000313" key="2">
    <source>
        <dbReference type="EMBL" id="GAA1712245.1"/>
    </source>
</evidence>
<dbReference type="Proteomes" id="UP001500618">
    <property type="component" value="Unassembled WGS sequence"/>
</dbReference>
<keyword evidence="1" id="KW-0472">Membrane</keyword>
<evidence type="ECO:0000313" key="3">
    <source>
        <dbReference type="Proteomes" id="UP001500618"/>
    </source>
</evidence>
<sequence length="45" mass="4500">MADYGARHAGRSALLGLVDRCASLAIGLAAGALLVPLLLALRLVG</sequence>
<proteinExistence type="predicted"/>
<keyword evidence="3" id="KW-1185">Reference proteome</keyword>
<feature type="transmembrane region" description="Helical" evidence="1">
    <location>
        <begin position="21"/>
        <end position="44"/>
    </location>
</feature>
<reference evidence="2 3" key="1">
    <citation type="journal article" date="2019" name="Int. J. Syst. Evol. Microbiol.">
        <title>The Global Catalogue of Microorganisms (GCM) 10K type strain sequencing project: providing services to taxonomists for standard genome sequencing and annotation.</title>
        <authorList>
            <consortium name="The Broad Institute Genomics Platform"/>
            <consortium name="The Broad Institute Genome Sequencing Center for Infectious Disease"/>
            <person name="Wu L."/>
            <person name="Ma J."/>
        </authorList>
    </citation>
    <scope>NUCLEOTIDE SEQUENCE [LARGE SCALE GENOMIC DNA]</scope>
    <source>
        <strain evidence="2 3">JCM 14718</strain>
    </source>
</reference>
<keyword evidence="1" id="KW-0812">Transmembrane</keyword>
<name>A0ABN2IUR1_9ACTN</name>
<organism evidence="2 3">
    <name type="scientific">Fodinicola feengrottensis</name>
    <dbReference type="NCBI Taxonomy" id="435914"/>
    <lineage>
        <taxon>Bacteria</taxon>
        <taxon>Bacillati</taxon>
        <taxon>Actinomycetota</taxon>
        <taxon>Actinomycetes</taxon>
        <taxon>Mycobacteriales</taxon>
        <taxon>Fodinicola</taxon>
    </lineage>
</organism>
<evidence type="ECO:0000256" key="1">
    <source>
        <dbReference type="SAM" id="Phobius"/>
    </source>
</evidence>